<accession>A0A183GJV2</accession>
<dbReference type="Proteomes" id="UP000050761">
    <property type="component" value="Unassembled WGS sequence"/>
</dbReference>
<name>A0A183GJV2_HELPZ</name>
<reference evidence="2" key="1">
    <citation type="submission" date="2019-09" db="UniProtKB">
        <authorList>
            <consortium name="WormBaseParasite"/>
        </authorList>
    </citation>
    <scope>IDENTIFICATION</scope>
</reference>
<proteinExistence type="predicted"/>
<organism evidence="1 2">
    <name type="scientific">Heligmosomoides polygyrus</name>
    <name type="common">Parasitic roundworm</name>
    <dbReference type="NCBI Taxonomy" id="6339"/>
    <lineage>
        <taxon>Eukaryota</taxon>
        <taxon>Metazoa</taxon>
        <taxon>Ecdysozoa</taxon>
        <taxon>Nematoda</taxon>
        <taxon>Chromadorea</taxon>
        <taxon>Rhabditida</taxon>
        <taxon>Rhabditina</taxon>
        <taxon>Rhabditomorpha</taxon>
        <taxon>Strongyloidea</taxon>
        <taxon>Heligmosomidae</taxon>
        <taxon>Heligmosomoides</taxon>
    </lineage>
</organism>
<sequence>LEIQKACRRRCPTSLTVQKTCRTCRPLRKIIEGDQ</sequence>
<keyword evidence="1" id="KW-1185">Reference proteome</keyword>
<evidence type="ECO:0000313" key="1">
    <source>
        <dbReference type="Proteomes" id="UP000050761"/>
    </source>
</evidence>
<evidence type="ECO:0000313" key="2">
    <source>
        <dbReference type="WBParaSite" id="HPBE_0002296301-mRNA-1"/>
    </source>
</evidence>
<dbReference type="AlphaFoldDB" id="A0A183GJV2"/>
<dbReference type="WBParaSite" id="HPBE_0002296301-mRNA-1">
    <property type="protein sequence ID" value="HPBE_0002296301-mRNA-1"/>
    <property type="gene ID" value="HPBE_0002296301"/>
</dbReference>
<protein>
    <submittedName>
        <fullName evidence="2">Nuclear receptor domain-containing protein</fullName>
    </submittedName>
</protein>